<feature type="compositionally biased region" description="Basic and acidic residues" evidence="1">
    <location>
        <begin position="55"/>
        <end position="67"/>
    </location>
</feature>
<evidence type="ECO:0000313" key="2">
    <source>
        <dbReference type="EMBL" id="KAF2606183.1"/>
    </source>
</evidence>
<proteinExistence type="predicted"/>
<dbReference type="EMBL" id="QGKW02000276">
    <property type="protein sequence ID" value="KAF2606183.1"/>
    <property type="molecule type" value="Genomic_DNA"/>
</dbReference>
<dbReference type="Proteomes" id="UP000712281">
    <property type="component" value="Unassembled WGS sequence"/>
</dbReference>
<evidence type="ECO:0000313" key="3">
    <source>
        <dbReference type="Proteomes" id="UP000712281"/>
    </source>
</evidence>
<organism evidence="2 3">
    <name type="scientific">Brassica cretica</name>
    <name type="common">Mustard</name>
    <dbReference type="NCBI Taxonomy" id="69181"/>
    <lineage>
        <taxon>Eukaryota</taxon>
        <taxon>Viridiplantae</taxon>
        <taxon>Streptophyta</taxon>
        <taxon>Embryophyta</taxon>
        <taxon>Tracheophyta</taxon>
        <taxon>Spermatophyta</taxon>
        <taxon>Magnoliopsida</taxon>
        <taxon>eudicotyledons</taxon>
        <taxon>Gunneridae</taxon>
        <taxon>Pentapetalae</taxon>
        <taxon>rosids</taxon>
        <taxon>malvids</taxon>
        <taxon>Brassicales</taxon>
        <taxon>Brassicaceae</taxon>
        <taxon>Brassiceae</taxon>
        <taxon>Brassica</taxon>
    </lineage>
</organism>
<reference evidence="2" key="1">
    <citation type="submission" date="2019-12" db="EMBL/GenBank/DDBJ databases">
        <title>Genome sequencing and annotation of Brassica cretica.</title>
        <authorList>
            <person name="Studholme D.J."/>
            <person name="Sarris P.F."/>
        </authorList>
    </citation>
    <scope>NUCLEOTIDE SEQUENCE</scope>
    <source>
        <strain evidence="2">PFS-001/15</strain>
        <tissue evidence="2">Leaf</tissue>
    </source>
</reference>
<sequence>MQTHSDDECLGPHGVASVGLSSLAHDLYSSEITSQSASSQATTILGDQPTIRPPGVKESKGDSGKRTIVDQQAVSEFQGMWFIKEKDLAAKERLK</sequence>
<comment type="caution">
    <text evidence="2">The sequence shown here is derived from an EMBL/GenBank/DDBJ whole genome shotgun (WGS) entry which is preliminary data.</text>
</comment>
<protein>
    <submittedName>
        <fullName evidence="2">Uncharacterized protein</fullName>
    </submittedName>
</protein>
<evidence type="ECO:0000256" key="1">
    <source>
        <dbReference type="SAM" id="MobiDB-lite"/>
    </source>
</evidence>
<name>A0A8S9LLP1_BRACR</name>
<accession>A0A8S9LLP1</accession>
<dbReference type="AlphaFoldDB" id="A0A8S9LLP1"/>
<feature type="compositionally biased region" description="Low complexity" evidence="1">
    <location>
        <begin position="34"/>
        <end position="44"/>
    </location>
</feature>
<feature type="region of interest" description="Disordered" evidence="1">
    <location>
        <begin position="34"/>
        <end position="67"/>
    </location>
</feature>
<gene>
    <name evidence="2" type="ORF">F2Q68_00045344</name>
</gene>